<protein>
    <submittedName>
        <fullName evidence="1">Uncharacterized protein</fullName>
    </submittedName>
</protein>
<reference evidence="1" key="1">
    <citation type="submission" date="2015-10" db="EMBL/GenBank/DDBJ databases">
        <title>Draft genome sequence of Streptomyces canus DSM 40017, type strain for the species Streptomyces canus.</title>
        <authorList>
            <person name="Ruckert C."/>
            <person name="Winkler A."/>
            <person name="Kalinowski J."/>
            <person name="Kampfer P."/>
            <person name="Glaeser S."/>
        </authorList>
    </citation>
    <scope>NUCLEOTIDE SEQUENCE [LARGE SCALE GENOMIC DNA]</scope>
    <source>
        <strain evidence="1">DSM 40017</strain>
    </source>
</reference>
<proteinExistence type="predicted"/>
<name>A0A101S8C7_9ACTN</name>
<accession>A0A101S8C7</accession>
<dbReference type="EMBL" id="LMWU01000019">
    <property type="protein sequence ID" value="KUN69205.1"/>
    <property type="molecule type" value="Genomic_DNA"/>
</dbReference>
<dbReference type="AlphaFoldDB" id="A0A101S8C7"/>
<gene>
    <name evidence="1" type="ORF">AQJ46_21995</name>
</gene>
<dbReference type="Proteomes" id="UP000053669">
    <property type="component" value="Unassembled WGS sequence"/>
</dbReference>
<evidence type="ECO:0000313" key="1">
    <source>
        <dbReference type="EMBL" id="KUN69205.1"/>
    </source>
</evidence>
<sequence>MAGAPHPVTTAEHAERIVKLEGGRVVPHEELSAAGGTCALLGKHGAAGPVLSGVTRTCADRP</sequence>
<comment type="caution">
    <text evidence="1">The sequence shown here is derived from an EMBL/GenBank/DDBJ whole genome shotgun (WGS) entry which is preliminary data.</text>
</comment>
<organism evidence="1">
    <name type="scientific">Streptomyces canus</name>
    <dbReference type="NCBI Taxonomy" id="58343"/>
    <lineage>
        <taxon>Bacteria</taxon>
        <taxon>Bacillati</taxon>
        <taxon>Actinomycetota</taxon>
        <taxon>Actinomycetes</taxon>
        <taxon>Kitasatosporales</taxon>
        <taxon>Streptomycetaceae</taxon>
        <taxon>Streptomyces</taxon>
        <taxon>Streptomyces aurantiacus group</taxon>
    </lineage>
</organism>